<dbReference type="AlphaFoldDB" id="A0A382EKT2"/>
<gene>
    <name evidence="1" type="ORF">METZ01_LOCUS203361</name>
</gene>
<proteinExistence type="predicted"/>
<organism evidence="1">
    <name type="scientific">marine metagenome</name>
    <dbReference type="NCBI Taxonomy" id="408172"/>
    <lineage>
        <taxon>unclassified sequences</taxon>
        <taxon>metagenomes</taxon>
        <taxon>ecological metagenomes</taxon>
    </lineage>
</organism>
<feature type="non-terminal residue" evidence="1">
    <location>
        <position position="83"/>
    </location>
</feature>
<reference evidence="1" key="1">
    <citation type="submission" date="2018-05" db="EMBL/GenBank/DDBJ databases">
        <authorList>
            <person name="Lanie J.A."/>
            <person name="Ng W.-L."/>
            <person name="Kazmierczak K.M."/>
            <person name="Andrzejewski T.M."/>
            <person name="Davidsen T.M."/>
            <person name="Wayne K.J."/>
            <person name="Tettelin H."/>
            <person name="Glass J.I."/>
            <person name="Rusch D."/>
            <person name="Podicherti R."/>
            <person name="Tsui H.-C.T."/>
            <person name="Winkler M.E."/>
        </authorList>
    </citation>
    <scope>NUCLEOTIDE SEQUENCE</scope>
</reference>
<dbReference type="EMBL" id="UINC01044699">
    <property type="protein sequence ID" value="SVB50507.1"/>
    <property type="molecule type" value="Genomic_DNA"/>
</dbReference>
<name>A0A382EKT2_9ZZZZ</name>
<accession>A0A382EKT2</accession>
<evidence type="ECO:0000313" key="1">
    <source>
        <dbReference type="EMBL" id="SVB50507.1"/>
    </source>
</evidence>
<sequence>MVLMYQGFEGGKVFKWARGNKSHVTVMFPAEPFFERCIDRVLQEYRAGSSVLAWGEPAGLNRLRDALKERRIPAVPLRDSVSR</sequence>
<protein>
    <submittedName>
        <fullName evidence="1">Uncharacterized protein</fullName>
    </submittedName>
</protein>